<dbReference type="PROSITE" id="PS50011">
    <property type="entry name" value="PROTEIN_KINASE_DOM"/>
    <property type="match status" value="1"/>
</dbReference>
<feature type="compositionally biased region" description="Pro residues" evidence="9">
    <location>
        <begin position="371"/>
        <end position="387"/>
    </location>
</feature>
<dbReference type="InterPro" id="IPR011009">
    <property type="entry name" value="Kinase-like_dom_sf"/>
</dbReference>
<feature type="compositionally biased region" description="Low complexity" evidence="9">
    <location>
        <begin position="765"/>
        <end position="798"/>
    </location>
</feature>
<feature type="compositionally biased region" description="Low complexity" evidence="9">
    <location>
        <begin position="718"/>
        <end position="728"/>
    </location>
</feature>
<dbReference type="EMBL" id="JAEHOD010000008">
    <property type="protein sequence ID" value="KAG2451298.1"/>
    <property type="molecule type" value="Genomic_DNA"/>
</dbReference>
<evidence type="ECO:0000313" key="12">
    <source>
        <dbReference type="Proteomes" id="UP000613740"/>
    </source>
</evidence>
<evidence type="ECO:0000256" key="5">
    <source>
        <dbReference type="ARBA" id="ARBA00022840"/>
    </source>
</evidence>
<feature type="region of interest" description="Disordered" evidence="9">
    <location>
        <begin position="344"/>
        <end position="390"/>
    </location>
</feature>
<feature type="region of interest" description="Disordered" evidence="9">
    <location>
        <begin position="712"/>
        <end position="804"/>
    </location>
</feature>
<feature type="cross-link" description="Glycyl lysine isopeptide (Lys-Gly) (interchain with G-Cter in SUMO2)" evidence="8">
    <location>
        <position position="571"/>
    </location>
</feature>
<feature type="active site" description="Proton acceptor" evidence="6">
    <location>
        <position position="569"/>
    </location>
</feature>
<sequence>MNEAEASEKGDCMRGADELRSRPRELGETSAGNILHDVQLPKDELVAPSPSTSTVALVTGSGHASDADLTSLTAAPTPRTTDSAGAAPPAVATAAGAEVLGAAAPCRGAARPTSVRALFDDVCRRFGVRSGFSRLGLGSVASAAADLGRGWLLPTSRCGSTSTRMEDDPELAQGGAGARSAISLVHPAGRGLSVTRDLLPSGAVDAHSLSADRQFLRASTGRVAGGGGGCGGGVVDAASPPTSAGKSRYGGATLAPSLRMVLGVAQASEAMAAAAAAAAAPASSPEAMSGVVGLCPVSVRRRSAGYAPGPDSADSCSSIGSIPVVREGSYDTWTQSSSCALLDTPTAPRAGASAGPRDAPSHALPLGSAPSTPPRLPTSSSLPPPPTMLSGGSVCGMPPAPMSQPLPGLFKPRAVPGDGLLYLSPAARASMWSAARGARWSLSQYEVGHKMYTGYASSVHKAVCRTSGTEVVLKLYQLSSLSDFLRHQVLRELEIHSRLRCPSMVQLLAAFKEGDTLALVMEYVRGGSLQGVRRKLRGRMNEQWAVQLVVLPLLRAVAYLHRLGIVHRDIKPENLLFTPDWRLKLCDFGVSIALHEERAVTRAGSREYMAPEVSACPLKNLPHDNKAEESYAYGYAADIFSVGAVVYELMTGFPPFPCGSPPLQRKPAPVEEPQRGQPCATAAQEGAEAGGAAPRRSADYDAEAVVIMAPHSRRPEQQQEQEQQQHQQGSNLGKSGAVASCPLHQQSEVASEASRAPTTPLRNNGAPSKARPAAPAAAADAAARAPPPSRGDASASSPQLAFPSSVSPAARSFIRACLEPHPGDRATVEQLIVHDWVMAAQQACRSGPVSHTVPEAVGGEPTQPAPQDSRH</sequence>
<evidence type="ECO:0000256" key="2">
    <source>
        <dbReference type="ARBA" id="ARBA00022679"/>
    </source>
</evidence>
<feature type="region of interest" description="Disordered" evidence="9">
    <location>
        <begin position="66"/>
        <end position="89"/>
    </location>
</feature>
<feature type="domain" description="Protein kinase" evidence="10">
    <location>
        <begin position="445"/>
        <end position="837"/>
    </location>
</feature>
<evidence type="ECO:0000256" key="9">
    <source>
        <dbReference type="SAM" id="MobiDB-lite"/>
    </source>
</evidence>
<dbReference type="AlphaFoldDB" id="A0A836B980"/>
<accession>A0A836B980</accession>
<evidence type="ECO:0000256" key="6">
    <source>
        <dbReference type="PIRSR" id="PIRSR630616-1"/>
    </source>
</evidence>
<feature type="binding site" evidence="7">
    <location>
        <position position="474"/>
    </location>
    <ligand>
        <name>ATP</name>
        <dbReference type="ChEBI" id="CHEBI:30616"/>
    </ligand>
</feature>
<feature type="compositionally biased region" description="Polar residues" evidence="9">
    <location>
        <begin position="68"/>
        <end position="83"/>
    </location>
</feature>
<keyword evidence="4" id="KW-0418">Kinase</keyword>
<dbReference type="Gene3D" id="1.10.510.10">
    <property type="entry name" value="Transferase(Phosphotransferase) domain 1"/>
    <property type="match status" value="2"/>
</dbReference>
<keyword evidence="2" id="KW-0808">Transferase</keyword>
<feature type="region of interest" description="Disordered" evidence="9">
    <location>
        <begin position="847"/>
        <end position="871"/>
    </location>
</feature>
<gene>
    <name evidence="11" type="ORF">HYH02_003904</name>
</gene>
<dbReference type="InterPro" id="IPR030616">
    <property type="entry name" value="Aur-like"/>
</dbReference>
<evidence type="ECO:0000313" key="11">
    <source>
        <dbReference type="EMBL" id="KAG2451298.1"/>
    </source>
</evidence>
<evidence type="ECO:0000256" key="4">
    <source>
        <dbReference type="ARBA" id="ARBA00022777"/>
    </source>
</evidence>
<feature type="binding site" evidence="7">
    <location>
        <position position="587"/>
    </location>
    <ligand>
        <name>ATP</name>
        <dbReference type="ChEBI" id="CHEBI:30616"/>
    </ligand>
</feature>
<evidence type="ECO:0000256" key="8">
    <source>
        <dbReference type="PIRSR" id="PIRSR630616-3"/>
    </source>
</evidence>
<dbReference type="SUPFAM" id="SSF56112">
    <property type="entry name" value="Protein kinase-like (PK-like)"/>
    <property type="match status" value="1"/>
</dbReference>
<dbReference type="InterPro" id="IPR008271">
    <property type="entry name" value="Ser/Thr_kinase_AS"/>
</dbReference>
<feature type="compositionally biased region" description="Basic and acidic residues" evidence="9">
    <location>
        <begin position="1"/>
        <end position="27"/>
    </location>
</feature>
<dbReference type="OrthoDB" id="74764at2759"/>
<dbReference type="SMART" id="SM00220">
    <property type="entry name" value="S_TKc"/>
    <property type="match status" value="1"/>
</dbReference>
<keyword evidence="5 7" id="KW-0067">ATP-binding</keyword>
<dbReference type="InterPro" id="IPR000719">
    <property type="entry name" value="Prot_kinase_dom"/>
</dbReference>
<dbReference type="GO" id="GO:0005524">
    <property type="term" value="F:ATP binding"/>
    <property type="evidence" value="ECO:0007669"/>
    <property type="project" value="UniProtKB-KW"/>
</dbReference>
<feature type="compositionally biased region" description="Low complexity" evidence="9">
    <location>
        <begin position="680"/>
        <end position="693"/>
    </location>
</feature>
<dbReference type="Pfam" id="PF00069">
    <property type="entry name" value="Pkinase"/>
    <property type="match status" value="1"/>
</dbReference>
<name>A0A836B980_9CHLO</name>
<protein>
    <recommendedName>
        <fullName evidence="10">Protein kinase domain-containing protein</fullName>
    </recommendedName>
</protein>
<keyword evidence="3 7" id="KW-0547">Nucleotide-binding</keyword>
<dbReference type="PROSITE" id="PS00108">
    <property type="entry name" value="PROTEIN_KINASE_ST"/>
    <property type="match status" value="1"/>
</dbReference>
<keyword evidence="1" id="KW-0723">Serine/threonine-protein kinase</keyword>
<feature type="region of interest" description="Disordered" evidence="9">
    <location>
        <begin position="663"/>
        <end position="698"/>
    </location>
</feature>
<proteinExistence type="predicted"/>
<evidence type="ECO:0000256" key="7">
    <source>
        <dbReference type="PIRSR" id="PIRSR630616-2"/>
    </source>
</evidence>
<dbReference type="GO" id="GO:0004674">
    <property type="term" value="F:protein serine/threonine kinase activity"/>
    <property type="evidence" value="ECO:0007669"/>
    <property type="project" value="UniProtKB-KW"/>
</dbReference>
<dbReference type="PANTHER" id="PTHR24350">
    <property type="entry name" value="SERINE/THREONINE-PROTEIN KINASE IAL-RELATED"/>
    <property type="match status" value="1"/>
</dbReference>
<reference evidence="11" key="1">
    <citation type="journal article" date="2020" name="bioRxiv">
        <title>Comparative genomics of Chlamydomonas.</title>
        <authorList>
            <person name="Craig R.J."/>
            <person name="Hasan A.R."/>
            <person name="Ness R.W."/>
            <person name="Keightley P.D."/>
        </authorList>
    </citation>
    <scope>NUCLEOTIDE SEQUENCE</scope>
    <source>
        <strain evidence="11">CCAP 11/173</strain>
    </source>
</reference>
<keyword evidence="12" id="KW-1185">Reference proteome</keyword>
<evidence type="ECO:0000256" key="1">
    <source>
        <dbReference type="ARBA" id="ARBA00022527"/>
    </source>
</evidence>
<comment type="caution">
    <text evidence="11">The sequence shown here is derived from an EMBL/GenBank/DDBJ whole genome shotgun (WGS) entry which is preliminary data.</text>
</comment>
<evidence type="ECO:0000256" key="3">
    <source>
        <dbReference type="ARBA" id="ARBA00022741"/>
    </source>
</evidence>
<feature type="binding site" evidence="7">
    <location>
        <begin position="573"/>
        <end position="574"/>
    </location>
    <ligand>
        <name>ATP</name>
        <dbReference type="ChEBI" id="CHEBI:30616"/>
    </ligand>
</feature>
<organism evidence="11 12">
    <name type="scientific">Chlamydomonas schloesseri</name>
    <dbReference type="NCBI Taxonomy" id="2026947"/>
    <lineage>
        <taxon>Eukaryota</taxon>
        <taxon>Viridiplantae</taxon>
        <taxon>Chlorophyta</taxon>
        <taxon>core chlorophytes</taxon>
        <taxon>Chlorophyceae</taxon>
        <taxon>CS clade</taxon>
        <taxon>Chlamydomonadales</taxon>
        <taxon>Chlamydomonadaceae</taxon>
        <taxon>Chlamydomonas</taxon>
    </lineage>
</organism>
<evidence type="ECO:0000259" key="10">
    <source>
        <dbReference type="PROSITE" id="PS50011"/>
    </source>
</evidence>
<feature type="region of interest" description="Disordered" evidence="9">
    <location>
        <begin position="1"/>
        <end position="37"/>
    </location>
</feature>
<dbReference type="Proteomes" id="UP000613740">
    <property type="component" value="Unassembled WGS sequence"/>
</dbReference>